<gene>
    <name evidence="1" type="ORF">V1478_006955</name>
</gene>
<feature type="non-terminal residue" evidence="1">
    <location>
        <position position="104"/>
    </location>
</feature>
<proteinExistence type="predicted"/>
<protein>
    <submittedName>
        <fullName evidence="1">Uncharacterized protein</fullName>
    </submittedName>
</protein>
<name>A0ABD2B1T6_VESSQ</name>
<keyword evidence="2" id="KW-1185">Reference proteome</keyword>
<accession>A0ABD2B1T6</accession>
<dbReference type="AlphaFoldDB" id="A0ABD2B1T6"/>
<reference evidence="1 2" key="1">
    <citation type="journal article" date="2024" name="Ann. Entomol. Soc. Am.">
        <title>Genomic analyses of the southern and eastern yellowjacket wasps (Hymenoptera: Vespidae) reveal evolutionary signatures of social life.</title>
        <authorList>
            <person name="Catto M.A."/>
            <person name="Caine P.B."/>
            <person name="Orr S.E."/>
            <person name="Hunt B.G."/>
            <person name="Goodisman M.A.D."/>
        </authorList>
    </citation>
    <scope>NUCLEOTIDE SEQUENCE [LARGE SCALE GENOMIC DNA]</scope>
    <source>
        <strain evidence="1">233</strain>
        <tissue evidence="1">Head and thorax</tissue>
    </source>
</reference>
<evidence type="ECO:0000313" key="2">
    <source>
        <dbReference type="Proteomes" id="UP001607302"/>
    </source>
</evidence>
<evidence type="ECO:0000313" key="1">
    <source>
        <dbReference type="EMBL" id="KAL2726677.1"/>
    </source>
</evidence>
<sequence length="104" mass="11886">MSDGIAGAIAISLFGSDHSILCLRFGLVFQETRRRGGTAWTQRVTRFSPTTTSAECSISIPTSIDKNLARFSKGALFWIRFVLNRNVSRETFDHWSYEKKYKKF</sequence>
<comment type="caution">
    <text evidence="1">The sequence shown here is derived from an EMBL/GenBank/DDBJ whole genome shotgun (WGS) entry which is preliminary data.</text>
</comment>
<organism evidence="1 2">
    <name type="scientific">Vespula squamosa</name>
    <name type="common">Southern yellow jacket</name>
    <name type="synonym">Wasp</name>
    <dbReference type="NCBI Taxonomy" id="30214"/>
    <lineage>
        <taxon>Eukaryota</taxon>
        <taxon>Metazoa</taxon>
        <taxon>Ecdysozoa</taxon>
        <taxon>Arthropoda</taxon>
        <taxon>Hexapoda</taxon>
        <taxon>Insecta</taxon>
        <taxon>Pterygota</taxon>
        <taxon>Neoptera</taxon>
        <taxon>Endopterygota</taxon>
        <taxon>Hymenoptera</taxon>
        <taxon>Apocrita</taxon>
        <taxon>Aculeata</taxon>
        <taxon>Vespoidea</taxon>
        <taxon>Vespidae</taxon>
        <taxon>Vespinae</taxon>
        <taxon>Vespula</taxon>
    </lineage>
</organism>
<dbReference type="EMBL" id="JAUDFV010000133">
    <property type="protein sequence ID" value="KAL2726677.1"/>
    <property type="molecule type" value="Genomic_DNA"/>
</dbReference>
<dbReference type="Proteomes" id="UP001607302">
    <property type="component" value="Unassembled WGS sequence"/>
</dbReference>